<comment type="pathway">
    <text evidence="3">Cofactor biosynthesis; adenosylcobalamin biosynthesis.</text>
</comment>
<evidence type="ECO:0000256" key="5">
    <source>
        <dbReference type="ARBA" id="ARBA00022573"/>
    </source>
</evidence>
<sequence>MQRDHGGDIDRARAIFGAGDWIDLSTGINRRPWPVPVLTPEAWTALPTRAAEEKLQQVAATWFGCDPARVLPMAGASVPIQLLPQILPTGRAAVLTPSYNEHAASLRAAGWQVGDAAGIDQMAGADLAVVVNPNNPDGREWQPQALADLARQVGHLIVDESFADPRPDLSLAPTAPDNVLILRSFGKFWGLAGVRLGFLIAAPDLIARCRAAIPPWSVSGTALEIGTRAMADLDWADAATVYHAEAGLRLDRLASLAGWHPVGGTHLFRLYDTPDAKAAQDQLAAAHVWSRIFPYSDRWVRLGVPGTRAEWDRMEQIIC</sequence>
<accession>A0A1I0GAP9</accession>
<evidence type="ECO:0000256" key="6">
    <source>
        <dbReference type="ARBA" id="ARBA00022898"/>
    </source>
</evidence>
<dbReference type="AlphaFoldDB" id="A0A1I0GAP9"/>
<gene>
    <name evidence="11" type="ORF">SAMN04489858_10841</name>
</gene>
<name>A0A1I0GAP9_9RHOB</name>
<dbReference type="GO" id="GO:0048472">
    <property type="term" value="F:threonine-phosphate decarboxylase activity"/>
    <property type="evidence" value="ECO:0007669"/>
    <property type="project" value="UniProtKB-EC"/>
</dbReference>
<evidence type="ECO:0000256" key="2">
    <source>
        <dbReference type="ARBA" id="ARBA00003444"/>
    </source>
</evidence>
<evidence type="ECO:0000256" key="4">
    <source>
        <dbReference type="ARBA" id="ARBA00012285"/>
    </source>
</evidence>
<dbReference type="InterPro" id="IPR015424">
    <property type="entry name" value="PyrdxlP-dep_Trfase"/>
</dbReference>
<dbReference type="GO" id="GO:0009236">
    <property type="term" value="P:cobalamin biosynthetic process"/>
    <property type="evidence" value="ECO:0007669"/>
    <property type="project" value="UniProtKB-UniPathway"/>
</dbReference>
<evidence type="ECO:0000256" key="7">
    <source>
        <dbReference type="ARBA" id="ARBA00023239"/>
    </source>
</evidence>
<dbReference type="Gene3D" id="3.40.640.10">
    <property type="entry name" value="Type I PLP-dependent aspartate aminotransferase-like (Major domain)"/>
    <property type="match status" value="1"/>
</dbReference>
<dbReference type="Proteomes" id="UP000199180">
    <property type="component" value="Unassembled WGS sequence"/>
</dbReference>
<evidence type="ECO:0000256" key="8">
    <source>
        <dbReference type="ARBA" id="ARBA00029996"/>
    </source>
</evidence>
<dbReference type="InterPro" id="IPR004839">
    <property type="entry name" value="Aminotransferase_I/II_large"/>
</dbReference>
<evidence type="ECO:0000313" key="12">
    <source>
        <dbReference type="Proteomes" id="UP000199180"/>
    </source>
</evidence>
<keyword evidence="12" id="KW-1185">Reference proteome</keyword>
<dbReference type="InterPro" id="IPR015421">
    <property type="entry name" value="PyrdxlP-dep_Trfase_major"/>
</dbReference>
<evidence type="ECO:0000313" key="11">
    <source>
        <dbReference type="EMBL" id="SET67968.1"/>
    </source>
</evidence>
<evidence type="ECO:0000256" key="9">
    <source>
        <dbReference type="ARBA" id="ARBA00048531"/>
    </source>
</evidence>
<dbReference type="InterPro" id="IPR015422">
    <property type="entry name" value="PyrdxlP-dep_Trfase_small"/>
</dbReference>
<comment type="function">
    <text evidence="2">Decarboxylates L-threonine-O-3-phosphate to yield (R)-1-amino-2-propanol O-2-phosphate, the precursor for the linkage between the nucleotide loop and the corrin ring in cobalamin.</text>
</comment>
<dbReference type="Pfam" id="PF00155">
    <property type="entry name" value="Aminotran_1_2"/>
    <property type="match status" value="1"/>
</dbReference>
<keyword evidence="7" id="KW-0456">Lyase</keyword>
<proteinExistence type="predicted"/>
<evidence type="ECO:0000259" key="10">
    <source>
        <dbReference type="Pfam" id="PF00155"/>
    </source>
</evidence>
<dbReference type="PANTHER" id="PTHR42885">
    <property type="entry name" value="HISTIDINOL-PHOSPHATE AMINOTRANSFERASE-RELATED"/>
    <property type="match status" value="1"/>
</dbReference>
<dbReference type="RefSeq" id="WP_090735148.1">
    <property type="nucleotide sequence ID" value="NZ_FOHO01000008.1"/>
</dbReference>
<dbReference type="UniPathway" id="UPA00148"/>
<evidence type="ECO:0000256" key="1">
    <source>
        <dbReference type="ARBA" id="ARBA00001933"/>
    </source>
</evidence>
<dbReference type="EC" id="4.1.1.81" evidence="4"/>
<keyword evidence="6" id="KW-0663">Pyridoxal phosphate</keyword>
<comment type="catalytic activity">
    <reaction evidence="9">
        <text>O-phospho-L-threonine + H(+) = (R)-1-aminopropan-2-yl phosphate + CO2</text>
        <dbReference type="Rhea" id="RHEA:11492"/>
        <dbReference type="ChEBI" id="CHEBI:15378"/>
        <dbReference type="ChEBI" id="CHEBI:16526"/>
        <dbReference type="ChEBI" id="CHEBI:58563"/>
        <dbReference type="ChEBI" id="CHEBI:58675"/>
        <dbReference type="EC" id="4.1.1.81"/>
    </reaction>
</comment>
<dbReference type="STRING" id="364199.SAMN04489858_10841"/>
<comment type="cofactor">
    <cofactor evidence="1">
        <name>pyridoxal 5'-phosphate</name>
        <dbReference type="ChEBI" id="CHEBI:597326"/>
    </cofactor>
</comment>
<dbReference type="Gene3D" id="3.90.1150.10">
    <property type="entry name" value="Aspartate Aminotransferase, domain 1"/>
    <property type="match status" value="1"/>
</dbReference>
<keyword evidence="5" id="KW-0169">Cobalamin biosynthesis</keyword>
<organism evidence="11 12">
    <name type="scientific">Paracoccus homiensis</name>
    <dbReference type="NCBI Taxonomy" id="364199"/>
    <lineage>
        <taxon>Bacteria</taxon>
        <taxon>Pseudomonadati</taxon>
        <taxon>Pseudomonadota</taxon>
        <taxon>Alphaproteobacteria</taxon>
        <taxon>Rhodobacterales</taxon>
        <taxon>Paracoccaceae</taxon>
        <taxon>Paracoccus</taxon>
    </lineage>
</organism>
<feature type="domain" description="Aminotransferase class I/classII large" evidence="10">
    <location>
        <begin position="47"/>
        <end position="312"/>
    </location>
</feature>
<dbReference type="OrthoDB" id="9799304at2"/>
<dbReference type="CDD" id="cd00609">
    <property type="entry name" value="AAT_like"/>
    <property type="match status" value="1"/>
</dbReference>
<evidence type="ECO:0000256" key="3">
    <source>
        <dbReference type="ARBA" id="ARBA00004953"/>
    </source>
</evidence>
<dbReference type="GO" id="GO:0030170">
    <property type="term" value="F:pyridoxal phosphate binding"/>
    <property type="evidence" value="ECO:0007669"/>
    <property type="project" value="InterPro"/>
</dbReference>
<dbReference type="PANTHER" id="PTHR42885:SF1">
    <property type="entry name" value="THREONINE-PHOSPHATE DECARBOXYLASE"/>
    <property type="match status" value="1"/>
</dbReference>
<protein>
    <recommendedName>
        <fullName evidence="4">threonine-phosphate decarboxylase</fullName>
        <ecNumber evidence="4">4.1.1.81</ecNumber>
    </recommendedName>
    <alternativeName>
        <fullName evidence="8">L-threonine-O-3-phosphate decarboxylase</fullName>
    </alternativeName>
</protein>
<dbReference type="InterPro" id="IPR005860">
    <property type="entry name" value="CobD"/>
</dbReference>
<dbReference type="NCBIfam" id="TIGR01140">
    <property type="entry name" value="L_thr_O3P_dcar"/>
    <property type="match status" value="1"/>
</dbReference>
<dbReference type="EMBL" id="FOHO01000008">
    <property type="protein sequence ID" value="SET67968.1"/>
    <property type="molecule type" value="Genomic_DNA"/>
</dbReference>
<reference evidence="11 12" key="1">
    <citation type="submission" date="2016-10" db="EMBL/GenBank/DDBJ databases">
        <authorList>
            <person name="de Groot N.N."/>
        </authorList>
    </citation>
    <scope>NUCLEOTIDE SEQUENCE [LARGE SCALE GENOMIC DNA]</scope>
    <source>
        <strain evidence="11 12">DSM 17862</strain>
    </source>
</reference>
<dbReference type="SUPFAM" id="SSF53383">
    <property type="entry name" value="PLP-dependent transferases"/>
    <property type="match status" value="1"/>
</dbReference>